<sequence length="318" mass="37018">MSEDLLHLFEIFDKNTGWFFDFLVITFSISIAILIGIYLYRFASGKSDLMGRKTEEPTQDNQVTLLQLESCRKKNEELEKKQVLLEQEVQELLDLLKEKEQELSKNAVNLMKAVQEVEILKQLYEELDAKYDDETYTMSQIMYTADEVAAAIANEERFKQNRDDIFMNLLDYLVNTLKNFRDKNPRVIIHVKHPNHPGKLTHYAHSSGHTHRVKIYEPPLYGSAAGRAWRTQEVYYAPDVEDQKYEYDRKEHSRKVYRSILCIPLKAGVEHPNIIGVLSITGTPANAFEKIEIERALLFASLIYPLIYIDLKQEGRLP</sequence>
<protein>
    <recommendedName>
        <fullName evidence="3">GAF domain-containing protein</fullName>
    </recommendedName>
</protein>
<accession>A0A7W2AK08</accession>
<evidence type="ECO:0000256" key="2">
    <source>
        <dbReference type="SAM" id="Phobius"/>
    </source>
</evidence>
<organism evidence="4 5">
    <name type="scientific">Thermoactinomyces daqus</name>
    <dbReference type="NCBI Taxonomy" id="1329516"/>
    <lineage>
        <taxon>Bacteria</taxon>
        <taxon>Bacillati</taxon>
        <taxon>Bacillota</taxon>
        <taxon>Bacilli</taxon>
        <taxon>Bacillales</taxon>
        <taxon>Thermoactinomycetaceae</taxon>
        <taxon>Thermoactinomyces</taxon>
    </lineage>
</organism>
<dbReference type="SUPFAM" id="SSF55781">
    <property type="entry name" value="GAF domain-like"/>
    <property type="match status" value="1"/>
</dbReference>
<dbReference type="Pfam" id="PF01590">
    <property type="entry name" value="GAF"/>
    <property type="match status" value="1"/>
</dbReference>
<comment type="caution">
    <text evidence="4">The sequence shown here is derived from an EMBL/GenBank/DDBJ whole genome shotgun (WGS) entry which is preliminary data.</text>
</comment>
<feature type="transmembrane region" description="Helical" evidence="2">
    <location>
        <begin position="20"/>
        <end position="40"/>
    </location>
</feature>
<keyword evidence="2" id="KW-0472">Membrane</keyword>
<name>A0A7W2AK08_9BACL</name>
<dbReference type="AlphaFoldDB" id="A0A7W2AK08"/>
<evidence type="ECO:0000313" key="5">
    <source>
        <dbReference type="Proteomes" id="UP000530514"/>
    </source>
</evidence>
<dbReference type="InterPro" id="IPR029016">
    <property type="entry name" value="GAF-like_dom_sf"/>
</dbReference>
<dbReference type="RefSeq" id="WP_033102046.1">
    <property type="nucleotide sequence ID" value="NZ_JACEIP010000036.1"/>
</dbReference>
<dbReference type="EMBL" id="JACEIP010000036">
    <property type="protein sequence ID" value="MBA4544349.1"/>
    <property type="molecule type" value="Genomic_DNA"/>
</dbReference>
<keyword evidence="1" id="KW-0175">Coiled coil</keyword>
<evidence type="ECO:0000259" key="3">
    <source>
        <dbReference type="Pfam" id="PF01590"/>
    </source>
</evidence>
<dbReference type="Proteomes" id="UP000530514">
    <property type="component" value="Unassembled WGS sequence"/>
</dbReference>
<keyword evidence="5" id="KW-1185">Reference proteome</keyword>
<evidence type="ECO:0000256" key="1">
    <source>
        <dbReference type="SAM" id="Coils"/>
    </source>
</evidence>
<keyword evidence="2" id="KW-0812">Transmembrane</keyword>
<proteinExistence type="predicted"/>
<dbReference type="Gene3D" id="3.30.450.40">
    <property type="match status" value="1"/>
</dbReference>
<feature type="coiled-coil region" evidence="1">
    <location>
        <begin position="61"/>
        <end position="130"/>
    </location>
</feature>
<keyword evidence="2" id="KW-1133">Transmembrane helix</keyword>
<evidence type="ECO:0000313" key="4">
    <source>
        <dbReference type="EMBL" id="MBA4544349.1"/>
    </source>
</evidence>
<dbReference type="OrthoDB" id="2987147at2"/>
<gene>
    <name evidence="4" type="ORF">H1164_15995</name>
</gene>
<dbReference type="InterPro" id="IPR003018">
    <property type="entry name" value="GAF"/>
</dbReference>
<reference evidence="4 5" key="1">
    <citation type="submission" date="2020-07" db="EMBL/GenBank/DDBJ databases">
        <authorList>
            <person name="Feng H."/>
        </authorList>
    </citation>
    <scope>NUCLEOTIDE SEQUENCE [LARGE SCALE GENOMIC DNA]</scope>
    <source>
        <strain evidence="5">s-11</strain>
    </source>
</reference>
<feature type="domain" description="GAF" evidence="3">
    <location>
        <begin position="186"/>
        <end position="303"/>
    </location>
</feature>